<dbReference type="Proteomes" id="UP001501274">
    <property type="component" value="Unassembled WGS sequence"/>
</dbReference>
<feature type="region of interest" description="Disordered" evidence="1">
    <location>
        <begin position="350"/>
        <end position="386"/>
    </location>
</feature>
<protein>
    <recommendedName>
        <fullName evidence="4">SAM domain-containing protein</fullName>
    </recommendedName>
</protein>
<feature type="compositionally biased region" description="Low complexity" evidence="1">
    <location>
        <begin position="368"/>
        <end position="383"/>
    </location>
</feature>
<evidence type="ECO:0000256" key="1">
    <source>
        <dbReference type="SAM" id="MobiDB-lite"/>
    </source>
</evidence>
<feature type="region of interest" description="Disordered" evidence="1">
    <location>
        <begin position="1"/>
        <end position="23"/>
    </location>
</feature>
<feature type="region of interest" description="Disordered" evidence="1">
    <location>
        <begin position="320"/>
        <end position="339"/>
    </location>
</feature>
<name>A0AAW3BN19_9TRYP</name>
<evidence type="ECO:0000313" key="2">
    <source>
        <dbReference type="EMBL" id="KAL0524260.1"/>
    </source>
</evidence>
<proteinExistence type="predicted"/>
<reference evidence="2 3" key="1">
    <citation type="submission" date="2024-02" db="EMBL/GenBank/DDBJ databases">
        <title>FIRST GENOME SEQUENCES OF Leishmania (Viannia) shawi, Leishmania (Viannia) lindenbergi AND Leishmania (Viannia) utingensis.</title>
        <authorList>
            <person name="Resadore F."/>
            <person name="Custodio M.G.F."/>
            <person name="Boite M.C."/>
            <person name="Cupolillo E."/>
            <person name="Ferreira G.E.M."/>
        </authorList>
    </citation>
    <scope>NUCLEOTIDE SEQUENCE [LARGE SCALE GENOMIC DNA]</scope>
    <source>
        <strain evidence="2 3">MDAS/BR/1979/M5533</strain>
    </source>
</reference>
<gene>
    <name evidence="2" type="ORF">Q4I28_004021</name>
</gene>
<feature type="compositionally biased region" description="Polar residues" evidence="1">
    <location>
        <begin position="130"/>
        <end position="146"/>
    </location>
</feature>
<comment type="caution">
    <text evidence="2">The sequence shown here is derived from an EMBL/GenBank/DDBJ whole genome shotgun (WGS) entry which is preliminary data.</text>
</comment>
<sequence length="998" mass="107969">MMDRLLLEQSGRAPTSGATNRTEATFPIARHALNSGESSRPSSGERYVYASAKGMRRAPCSPLLRLLASPVLDSRCPVGGGAAATGAQISRAADLYHSRLLTPIHDCEQATVRERHLAVAAAPTLPSRKPSGSPTHSASSTDIGTSASTPLAYTSLQHRKVPSPAWYPVIPEAYRNEQLHHHQSDGGGHRYLTPPWWWREGLEEREEDSGLVRGVAHHFNPSMSQRRADTGNLSLRTAQARRDHDEKRWLSSPSAPTSPPLRSRPPSASEERLPRPRSPLASTHERLYTSSKLQEAEGDVSPLTFVEPDAYRFDDIELRITRPGDGPRDPCAGSHQPVRQFGRMSSRYSLRHGSLPASPSMDLAQPRGPSSAASSSKTTPSGSARTVATDSCTEATSQCTTLSNVLATSTGSKFRLRVYQESSNHPSGFAVPQRGAGTAAPVQATRSGLAALPQTAADRCAIERATNAIPRSMIYGSSNHASALALVAYRQGVAAETGVDPAQLRQGPLSARYDRVRSGMKEVVVEQADDYGGGGGRAGLVHTTTRLRVGALRTRELYDPVSGLARKPNEVPAAYLKSMVAAEAARRHLRVTPSLHAAAAAATTTTAVSYRHDNVDSSASSDASGNPSVLLKRGQIKSGLPARVDTLSRLAQRRRQRANARAAQLHTTHGVTGLPLRPDERRLYWAEHAPLHAAPVRGLNAVLQGVGEAEEGLFFESAGTRGEWAERERTGKGASWSGTEVDMCREGDTEVTLDHPHASLEESSFNDDGADHEDEVRLAAGVARSHRRGRKGKGEFQVDSAPLRHARLPPHAVELRPFFSASPAMAGVSAHGSRGVAADASLAHMERLNGLVDSDADGGTTFTSVGDDMRTRCSGYDGRSHHRTVSGHHTGMPLTEQSRGTLPPRRSHPQDQPEYNRHDDEDLLRYPPLLTPLLQEVDACLRFHGLPTMAELWRWGVGDQEVILQAAGFKRVERQTILWELERMIRVSSTRCTVSSVA</sequence>
<feature type="region of interest" description="Disordered" evidence="1">
    <location>
        <begin position="878"/>
        <end position="922"/>
    </location>
</feature>
<accession>A0AAW3BN19</accession>
<feature type="compositionally biased region" description="Polar residues" evidence="1">
    <location>
        <begin position="12"/>
        <end position="23"/>
    </location>
</feature>
<feature type="region of interest" description="Disordered" evidence="1">
    <location>
        <begin position="122"/>
        <end position="146"/>
    </location>
</feature>
<evidence type="ECO:0000313" key="3">
    <source>
        <dbReference type="Proteomes" id="UP001501274"/>
    </source>
</evidence>
<organism evidence="2 3">
    <name type="scientific">Leishmania naiffi</name>
    <dbReference type="NCBI Taxonomy" id="5678"/>
    <lineage>
        <taxon>Eukaryota</taxon>
        <taxon>Discoba</taxon>
        <taxon>Euglenozoa</taxon>
        <taxon>Kinetoplastea</taxon>
        <taxon>Metakinetoplastina</taxon>
        <taxon>Trypanosomatida</taxon>
        <taxon>Trypanosomatidae</taxon>
        <taxon>Leishmaniinae</taxon>
        <taxon>Leishmania</taxon>
        <taxon>Leishmania naiffi species complex</taxon>
    </lineage>
</organism>
<keyword evidence="3" id="KW-1185">Reference proteome</keyword>
<feature type="region of interest" description="Disordered" evidence="1">
    <location>
        <begin position="238"/>
        <end position="285"/>
    </location>
</feature>
<evidence type="ECO:0008006" key="4">
    <source>
        <dbReference type="Google" id="ProtNLM"/>
    </source>
</evidence>
<dbReference type="AlphaFoldDB" id="A0AAW3BN19"/>
<dbReference type="EMBL" id="JBAMZN010000025">
    <property type="protein sequence ID" value="KAL0524260.1"/>
    <property type="molecule type" value="Genomic_DNA"/>
</dbReference>
<feature type="compositionally biased region" description="Basic and acidic residues" evidence="1">
    <location>
        <begin position="240"/>
        <end position="249"/>
    </location>
</feature>
<feature type="compositionally biased region" description="Basic and acidic residues" evidence="1">
    <location>
        <begin position="908"/>
        <end position="922"/>
    </location>
</feature>